<dbReference type="PROSITE" id="PS50931">
    <property type="entry name" value="HTH_LYSR"/>
    <property type="match status" value="1"/>
</dbReference>
<evidence type="ECO:0000256" key="1">
    <source>
        <dbReference type="ARBA" id="ARBA00009437"/>
    </source>
</evidence>
<dbReference type="SUPFAM" id="SSF46785">
    <property type="entry name" value="Winged helix' DNA-binding domain"/>
    <property type="match status" value="1"/>
</dbReference>
<dbReference type="Pfam" id="PF00126">
    <property type="entry name" value="HTH_1"/>
    <property type="match status" value="1"/>
</dbReference>
<evidence type="ECO:0000256" key="3">
    <source>
        <dbReference type="ARBA" id="ARBA00023125"/>
    </source>
</evidence>
<accession>A0A0B1QAY2</accession>
<evidence type="ECO:0000259" key="5">
    <source>
        <dbReference type="PROSITE" id="PS50931"/>
    </source>
</evidence>
<dbReference type="InterPro" id="IPR005119">
    <property type="entry name" value="LysR_subst-bd"/>
</dbReference>
<feature type="domain" description="HTH lysR-type" evidence="5">
    <location>
        <begin position="1"/>
        <end position="58"/>
    </location>
</feature>
<organism evidence="6 7">
    <name type="scientific">Aureimonas altamirensis</name>
    <dbReference type="NCBI Taxonomy" id="370622"/>
    <lineage>
        <taxon>Bacteria</taxon>
        <taxon>Pseudomonadati</taxon>
        <taxon>Pseudomonadota</taxon>
        <taxon>Alphaproteobacteria</taxon>
        <taxon>Hyphomicrobiales</taxon>
        <taxon>Aurantimonadaceae</taxon>
        <taxon>Aureimonas</taxon>
    </lineage>
</organism>
<dbReference type="STRING" id="370622.LA66_05505"/>
<keyword evidence="4" id="KW-0804">Transcription</keyword>
<dbReference type="PANTHER" id="PTHR30346:SF28">
    <property type="entry name" value="HTH-TYPE TRANSCRIPTIONAL REGULATOR CYNR"/>
    <property type="match status" value="1"/>
</dbReference>
<keyword evidence="2" id="KW-0805">Transcription regulation</keyword>
<dbReference type="InterPro" id="IPR036388">
    <property type="entry name" value="WH-like_DNA-bd_sf"/>
</dbReference>
<dbReference type="AlphaFoldDB" id="A0A0B1QAY2"/>
<dbReference type="GO" id="GO:0003677">
    <property type="term" value="F:DNA binding"/>
    <property type="evidence" value="ECO:0007669"/>
    <property type="project" value="UniProtKB-KW"/>
</dbReference>
<reference evidence="6 7" key="1">
    <citation type="submission" date="2014-09" db="EMBL/GenBank/DDBJ databases">
        <title>Isolation and characterization of Aurantimonas altamirensis ON-56566 from clinical sample following a dog bite.</title>
        <authorList>
            <person name="Eshaghi A."/>
            <person name="Li A."/>
            <person name="Shahinas D."/>
            <person name="Bahn P."/>
            <person name="Kus J.V."/>
            <person name="Patel S.N."/>
        </authorList>
    </citation>
    <scope>NUCLEOTIDE SEQUENCE [LARGE SCALE GENOMIC DNA]</scope>
    <source>
        <strain evidence="6 7">ON-56566</strain>
    </source>
</reference>
<protein>
    <submittedName>
        <fullName evidence="6">LysR family transcriptional regulator</fullName>
    </submittedName>
</protein>
<sequence length="294" mass="32579">MDSRLPQTFLAVLEHGSLAAAARHLDLTPAAVAQRMDVLEREIGVPLLTRAGRRVVPTQAGLAIVESSQRMIVEVRRMRSLARSDELVGELRLGAIATAMTGVLPDALARIRSEVPKLEVFLMPGSSRDLYKSVVEGKLDAAIVVRPPFEIGKTLEWRRLRSEPLHLFCPCDTADDDVLAILRSRPFIRYDRSNWGGKQVDDWLHENELAPQDWLELDSLDAIAIMVGRGLGVSILPNWARPWPEKLNVRLLPLPGSRPREVGALWHRGSPVTRLVEALLQAIDSGDENPGGRS</sequence>
<dbReference type="OrthoDB" id="5297263at2"/>
<evidence type="ECO:0000313" key="7">
    <source>
        <dbReference type="Proteomes" id="UP000030826"/>
    </source>
</evidence>
<gene>
    <name evidence="6" type="ORF">LA66_05505</name>
</gene>
<evidence type="ECO:0000256" key="4">
    <source>
        <dbReference type="ARBA" id="ARBA00023163"/>
    </source>
</evidence>
<dbReference type="SUPFAM" id="SSF53850">
    <property type="entry name" value="Periplasmic binding protein-like II"/>
    <property type="match status" value="1"/>
</dbReference>
<evidence type="ECO:0000256" key="2">
    <source>
        <dbReference type="ARBA" id="ARBA00023015"/>
    </source>
</evidence>
<dbReference type="CDD" id="cd08427">
    <property type="entry name" value="PBP2_LTTR_like_2"/>
    <property type="match status" value="1"/>
</dbReference>
<dbReference type="PANTHER" id="PTHR30346">
    <property type="entry name" value="TRANSCRIPTIONAL DUAL REGULATOR HCAR-RELATED"/>
    <property type="match status" value="1"/>
</dbReference>
<dbReference type="Pfam" id="PF03466">
    <property type="entry name" value="LysR_substrate"/>
    <property type="match status" value="1"/>
</dbReference>
<comment type="similarity">
    <text evidence="1">Belongs to the LysR transcriptional regulatory family.</text>
</comment>
<dbReference type="Gene3D" id="3.40.190.10">
    <property type="entry name" value="Periplasmic binding protein-like II"/>
    <property type="match status" value="2"/>
</dbReference>
<comment type="caution">
    <text evidence="6">The sequence shown here is derived from an EMBL/GenBank/DDBJ whole genome shotgun (WGS) entry which is preliminary data.</text>
</comment>
<dbReference type="Proteomes" id="UP000030826">
    <property type="component" value="Unassembled WGS sequence"/>
</dbReference>
<dbReference type="EMBL" id="JRFJ01000001">
    <property type="protein sequence ID" value="KHJ56067.1"/>
    <property type="molecule type" value="Genomic_DNA"/>
</dbReference>
<dbReference type="InterPro" id="IPR036390">
    <property type="entry name" value="WH_DNA-bd_sf"/>
</dbReference>
<name>A0A0B1QAY2_9HYPH</name>
<dbReference type="InterPro" id="IPR000847">
    <property type="entry name" value="LysR_HTH_N"/>
</dbReference>
<proteinExistence type="inferred from homology"/>
<evidence type="ECO:0000313" key="6">
    <source>
        <dbReference type="EMBL" id="KHJ56067.1"/>
    </source>
</evidence>
<dbReference type="Gene3D" id="1.10.10.10">
    <property type="entry name" value="Winged helix-like DNA-binding domain superfamily/Winged helix DNA-binding domain"/>
    <property type="match status" value="1"/>
</dbReference>
<dbReference type="GO" id="GO:0003700">
    <property type="term" value="F:DNA-binding transcription factor activity"/>
    <property type="evidence" value="ECO:0007669"/>
    <property type="project" value="InterPro"/>
</dbReference>
<keyword evidence="3" id="KW-0238">DNA-binding</keyword>
<dbReference type="GO" id="GO:0032993">
    <property type="term" value="C:protein-DNA complex"/>
    <property type="evidence" value="ECO:0007669"/>
    <property type="project" value="TreeGrafter"/>
</dbReference>